<accession>A0A3M7PMA2</accession>
<sequence length="77" mass="9167">NLDNSVNTVTTETNVIPEFFPFEDCFNYYFNGQYYMIGSILFIKRNYYLIKVTNIISRLSDNFMLINRLVPILHETD</sequence>
<gene>
    <name evidence="1" type="ORF">BpHYR1_036609</name>
</gene>
<evidence type="ECO:0000313" key="2">
    <source>
        <dbReference type="Proteomes" id="UP000276133"/>
    </source>
</evidence>
<dbReference type="AlphaFoldDB" id="A0A3M7PMA2"/>
<comment type="caution">
    <text evidence="1">The sequence shown here is derived from an EMBL/GenBank/DDBJ whole genome shotgun (WGS) entry which is preliminary data.</text>
</comment>
<organism evidence="1 2">
    <name type="scientific">Brachionus plicatilis</name>
    <name type="common">Marine rotifer</name>
    <name type="synonym">Brachionus muelleri</name>
    <dbReference type="NCBI Taxonomy" id="10195"/>
    <lineage>
        <taxon>Eukaryota</taxon>
        <taxon>Metazoa</taxon>
        <taxon>Spiralia</taxon>
        <taxon>Gnathifera</taxon>
        <taxon>Rotifera</taxon>
        <taxon>Eurotatoria</taxon>
        <taxon>Monogononta</taxon>
        <taxon>Pseudotrocha</taxon>
        <taxon>Ploima</taxon>
        <taxon>Brachionidae</taxon>
        <taxon>Brachionus</taxon>
    </lineage>
</organism>
<reference evidence="1 2" key="1">
    <citation type="journal article" date="2018" name="Sci. Rep.">
        <title>Genomic signatures of local adaptation to the degree of environmental predictability in rotifers.</title>
        <authorList>
            <person name="Franch-Gras L."/>
            <person name="Hahn C."/>
            <person name="Garcia-Roger E.M."/>
            <person name="Carmona M.J."/>
            <person name="Serra M."/>
            <person name="Gomez A."/>
        </authorList>
    </citation>
    <scope>NUCLEOTIDE SEQUENCE [LARGE SCALE GENOMIC DNA]</scope>
    <source>
        <strain evidence="1">HYR1</strain>
    </source>
</reference>
<protein>
    <submittedName>
        <fullName evidence="1">Uncharacterized protein</fullName>
    </submittedName>
</protein>
<keyword evidence="2" id="KW-1185">Reference proteome</keyword>
<dbReference type="Proteomes" id="UP000276133">
    <property type="component" value="Unassembled WGS sequence"/>
</dbReference>
<evidence type="ECO:0000313" key="1">
    <source>
        <dbReference type="EMBL" id="RNA00190.1"/>
    </source>
</evidence>
<name>A0A3M7PMA2_BRAPC</name>
<feature type="non-terminal residue" evidence="1">
    <location>
        <position position="1"/>
    </location>
</feature>
<proteinExistence type="predicted"/>
<dbReference type="EMBL" id="REGN01009868">
    <property type="protein sequence ID" value="RNA00190.1"/>
    <property type="molecule type" value="Genomic_DNA"/>
</dbReference>